<comment type="PTM">
    <text evidence="8">Binds 2 heme groups per subunit.</text>
</comment>
<dbReference type="Pfam" id="PF03150">
    <property type="entry name" value="CCP_MauG"/>
    <property type="match status" value="1"/>
</dbReference>
<keyword evidence="11" id="KW-0575">Peroxidase</keyword>
<dbReference type="RefSeq" id="WP_013687569.1">
    <property type="nucleotide sequence ID" value="NC_015321.1"/>
</dbReference>
<evidence type="ECO:0000256" key="3">
    <source>
        <dbReference type="ARBA" id="ARBA00022723"/>
    </source>
</evidence>
<comment type="cofactor">
    <cofactor evidence="8">
        <name>heme</name>
        <dbReference type="ChEBI" id="CHEBI:30413"/>
    </cofactor>
    <text evidence="8">Binds 2 heme groups.</text>
</comment>
<evidence type="ECO:0000256" key="5">
    <source>
        <dbReference type="ARBA" id="ARBA00022764"/>
    </source>
</evidence>
<dbReference type="GO" id="GO:0046872">
    <property type="term" value="F:metal ion binding"/>
    <property type="evidence" value="ECO:0007669"/>
    <property type="project" value="UniProtKB-KW"/>
</dbReference>
<feature type="binding site" description="covalent" evidence="8">
    <location>
        <position position="68"/>
    </location>
    <ligand>
        <name>heme c</name>
        <dbReference type="ChEBI" id="CHEBI:61717"/>
        <label>1</label>
    </ligand>
</feature>
<feature type="binding site" description="covalent" evidence="8">
    <location>
        <position position="214"/>
    </location>
    <ligand>
        <name>heme c</name>
        <dbReference type="ChEBI" id="CHEBI:61717"/>
        <label>2</label>
    </ligand>
</feature>
<dbReference type="GO" id="GO:0004130">
    <property type="term" value="F:cytochrome-c peroxidase activity"/>
    <property type="evidence" value="ECO:0007669"/>
    <property type="project" value="UniProtKB-EC"/>
</dbReference>
<evidence type="ECO:0000256" key="8">
    <source>
        <dbReference type="PIRSR" id="PIRSR000294-1"/>
    </source>
</evidence>
<evidence type="ECO:0000256" key="7">
    <source>
        <dbReference type="ARBA" id="ARBA00023004"/>
    </source>
</evidence>
<dbReference type="HOGENOM" id="CLU_034652_3_3_10"/>
<evidence type="ECO:0000313" key="12">
    <source>
        <dbReference type="Proteomes" id="UP000007463"/>
    </source>
</evidence>
<organism evidence="11 12">
    <name type="scientific">Fluviicola taffensis (strain DSM 16823 / NCIMB 13979 / RW262)</name>
    <dbReference type="NCBI Taxonomy" id="755732"/>
    <lineage>
        <taxon>Bacteria</taxon>
        <taxon>Pseudomonadati</taxon>
        <taxon>Bacteroidota</taxon>
        <taxon>Flavobacteriia</taxon>
        <taxon>Flavobacteriales</taxon>
        <taxon>Crocinitomicaceae</taxon>
        <taxon>Fluviicola</taxon>
    </lineage>
</organism>
<dbReference type="STRING" id="755732.Fluta_2820"/>
<feature type="binding site" description="covalent" evidence="8">
    <location>
        <position position="71"/>
    </location>
    <ligand>
        <name>heme c</name>
        <dbReference type="ChEBI" id="CHEBI:61717"/>
        <label>1</label>
    </ligand>
</feature>
<dbReference type="InterPro" id="IPR004852">
    <property type="entry name" value="Di-haem_cyt_c_peroxidsae"/>
</dbReference>
<keyword evidence="5" id="KW-0574">Periplasm</keyword>
<dbReference type="OrthoDB" id="9805202at2"/>
<gene>
    <name evidence="11" type="ordered locus">Fluta_2820</name>
</gene>
<dbReference type="PANTHER" id="PTHR30600:SF10">
    <property type="entry name" value="BLL6722 PROTEIN"/>
    <property type="match status" value="1"/>
</dbReference>
<keyword evidence="4" id="KW-0732">Signal</keyword>
<dbReference type="Gene3D" id="1.10.760.10">
    <property type="entry name" value="Cytochrome c-like domain"/>
    <property type="match status" value="2"/>
</dbReference>
<keyword evidence="12" id="KW-1185">Reference proteome</keyword>
<dbReference type="PROSITE" id="PS51007">
    <property type="entry name" value="CYTC"/>
    <property type="match status" value="1"/>
</dbReference>
<keyword evidence="6 11" id="KW-0560">Oxidoreductase</keyword>
<sequence precursor="true">MKKVEYACLLLFTLIMSSFLFVKIFEFPASWPKPIYDFKKNPLDESKIELGRALFYDPILSLDSSISCASCHSSYVAFTHVDHKLSHGISDRIGTRNTPALMNLAWQTTFMWDGAVNHLDMQALAPISHSDEMGSDIKVVVQKLQRVPFYQHLFEKAYGTDKITGERVLKSLSQFMLTLVSCNSKYDKVKRNEAAFSDQENRGYSLFKQHCAGCHSEPLFTSHKFANNGLTIDTSLNDLGRMKQTGSSSDSLCFKIPTLRNAEYSFPYMHDGRFKKLSEVLNHYDSGIQSSKSLAKELQKSFHLTSQNKVDLIAFLLTLSDRDFVMNQKSAYPKELFSTRAKESIK</sequence>
<dbReference type="InterPro" id="IPR036909">
    <property type="entry name" value="Cyt_c-like_dom_sf"/>
</dbReference>
<dbReference type="Pfam" id="PF00034">
    <property type="entry name" value="Cytochrom_C"/>
    <property type="match status" value="1"/>
</dbReference>
<evidence type="ECO:0000256" key="4">
    <source>
        <dbReference type="ARBA" id="ARBA00022729"/>
    </source>
</evidence>
<evidence type="ECO:0000256" key="1">
    <source>
        <dbReference type="ARBA" id="ARBA00004418"/>
    </source>
</evidence>
<feature type="binding site" description="axial binding residue" evidence="9">
    <location>
        <position position="215"/>
    </location>
    <ligand>
        <name>heme c</name>
        <dbReference type="ChEBI" id="CHEBI:61717"/>
        <label>2</label>
    </ligand>
    <ligandPart>
        <name>Fe</name>
        <dbReference type="ChEBI" id="CHEBI:18248"/>
    </ligandPart>
</feature>
<dbReference type="eggNOG" id="COG1858">
    <property type="taxonomic scope" value="Bacteria"/>
</dbReference>
<dbReference type="KEGG" id="fte:Fluta_2820"/>
<feature type="binding site" description="axial binding residue" evidence="9">
    <location>
        <position position="72"/>
    </location>
    <ligand>
        <name>heme c</name>
        <dbReference type="ChEBI" id="CHEBI:61717"/>
        <label>1</label>
    </ligand>
    <ligandPart>
        <name>Fe</name>
        <dbReference type="ChEBI" id="CHEBI:18248"/>
    </ligandPart>
</feature>
<evidence type="ECO:0000259" key="10">
    <source>
        <dbReference type="PROSITE" id="PS51007"/>
    </source>
</evidence>
<feature type="binding site" description="covalent" evidence="8">
    <location>
        <position position="211"/>
    </location>
    <ligand>
        <name>heme c</name>
        <dbReference type="ChEBI" id="CHEBI:61717"/>
        <label>2</label>
    </ligand>
</feature>
<evidence type="ECO:0000313" key="11">
    <source>
        <dbReference type="EMBL" id="AEA44800.1"/>
    </source>
</evidence>
<keyword evidence="2 8" id="KW-0349">Heme</keyword>
<name>F2IHM2_FLUTR</name>
<dbReference type="InterPro" id="IPR026259">
    <property type="entry name" value="MauG/Cytc_peroxidase"/>
</dbReference>
<dbReference type="GO" id="GO:0009055">
    <property type="term" value="F:electron transfer activity"/>
    <property type="evidence" value="ECO:0007669"/>
    <property type="project" value="InterPro"/>
</dbReference>
<reference evidence="11 12" key="1">
    <citation type="journal article" date="2011" name="Stand. Genomic Sci.">
        <title>Complete genome sequence of the gliding freshwater bacterium Fluviicola taffensis type strain (RW262).</title>
        <authorList>
            <person name="Woyke T."/>
            <person name="Chertkov O."/>
            <person name="Lapidus A."/>
            <person name="Nolan M."/>
            <person name="Lucas S."/>
            <person name="Del Rio T.G."/>
            <person name="Tice H."/>
            <person name="Cheng J.F."/>
            <person name="Tapia R."/>
            <person name="Han C."/>
            <person name="Goodwin L."/>
            <person name="Pitluck S."/>
            <person name="Liolios K."/>
            <person name="Pagani I."/>
            <person name="Ivanova N."/>
            <person name="Huntemann M."/>
            <person name="Mavromatis K."/>
            <person name="Mikhailova N."/>
            <person name="Pati A."/>
            <person name="Chen A."/>
            <person name="Palaniappan K."/>
            <person name="Land M."/>
            <person name="Hauser L."/>
            <person name="Brambilla E.M."/>
            <person name="Rohde M."/>
            <person name="Mwirichia R."/>
            <person name="Sikorski J."/>
            <person name="Tindall B.J."/>
            <person name="Goker M."/>
            <person name="Bristow J."/>
            <person name="Eisen J.A."/>
            <person name="Markowitz V."/>
            <person name="Hugenholtz P."/>
            <person name="Klenk H.P."/>
            <person name="Kyrpides N.C."/>
        </authorList>
    </citation>
    <scope>NUCLEOTIDE SEQUENCE [LARGE SCALE GENOMIC DNA]</scope>
    <source>
        <strain evidence="12">DSM 16823 / RW262 / RW262</strain>
    </source>
</reference>
<keyword evidence="7 9" id="KW-0408">Iron</keyword>
<evidence type="ECO:0000256" key="9">
    <source>
        <dbReference type="PIRSR" id="PIRSR000294-2"/>
    </source>
</evidence>
<reference evidence="12" key="2">
    <citation type="submission" date="2011-02" db="EMBL/GenBank/DDBJ databases">
        <title>The complete genome of Fluviicola taffensis DSM 16823.</title>
        <authorList>
            <consortium name="US DOE Joint Genome Institute (JGI-PGF)"/>
            <person name="Lucas S."/>
            <person name="Copeland A."/>
            <person name="Lapidus A."/>
            <person name="Bruce D."/>
            <person name="Goodwin L."/>
            <person name="Pitluck S."/>
            <person name="Kyrpides N."/>
            <person name="Mavromatis K."/>
            <person name="Ivanova N."/>
            <person name="Mikhailova N."/>
            <person name="Pagani I."/>
            <person name="Chertkov O."/>
            <person name="Detter J.C."/>
            <person name="Han C."/>
            <person name="Tapia R."/>
            <person name="Land M."/>
            <person name="Hauser L."/>
            <person name="Markowitz V."/>
            <person name="Cheng J.-F."/>
            <person name="Hugenholtz P."/>
            <person name="Woyke T."/>
            <person name="Wu D."/>
            <person name="Tindall B."/>
            <person name="Pomrenke H.G."/>
            <person name="Brambilla E."/>
            <person name="Klenk H.-P."/>
            <person name="Eisen J.A."/>
        </authorList>
    </citation>
    <scope>NUCLEOTIDE SEQUENCE [LARGE SCALE GENOMIC DNA]</scope>
    <source>
        <strain evidence="12">DSM 16823 / RW262 / RW262</strain>
    </source>
</reference>
<dbReference type="SUPFAM" id="SSF46626">
    <property type="entry name" value="Cytochrome c"/>
    <property type="match status" value="2"/>
</dbReference>
<feature type="domain" description="Cytochrome c" evidence="10">
    <location>
        <begin position="198"/>
        <end position="320"/>
    </location>
</feature>
<proteinExistence type="predicted"/>
<dbReference type="GO" id="GO:0042597">
    <property type="term" value="C:periplasmic space"/>
    <property type="evidence" value="ECO:0007669"/>
    <property type="project" value="UniProtKB-SubCell"/>
</dbReference>
<dbReference type="GO" id="GO:0020037">
    <property type="term" value="F:heme binding"/>
    <property type="evidence" value="ECO:0007669"/>
    <property type="project" value="InterPro"/>
</dbReference>
<dbReference type="AlphaFoldDB" id="F2IHM2"/>
<comment type="subcellular location">
    <subcellularLocation>
        <location evidence="1">Periplasm</location>
    </subcellularLocation>
</comment>
<dbReference type="PANTHER" id="PTHR30600">
    <property type="entry name" value="CYTOCHROME C PEROXIDASE-RELATED"/>
    <property type="match status" value="1"/>
</dbReference>
<accession>F2IHM2</accession>
<dbReference type="EC" id="1.11.1.5" evidence="11"/>
<dbReference type="InterPro" id="IPR051395">
    <property type="entry name" value="Cytochrome_c_Peroxidase/MauG"/>
</dbReference>
<evidence type="ECO:0000256" key="2">
    <source>
        <dbReference type="ARBA" id="ARBA00022617"/>
    </source>
</evidence>
<dbReference type="InterPro" id="IPR009056">
    <property type="entry name" value="Cyt_c-like_dom"/>
</dbReference>
<dbReference type="Proteomes" id="UP000007463">
    <property type="component" value="Chromosome"/>
</dbReference>
<protein>
    <submittedName>
        <fullName evidence="11">Cytochrome-c peroxidase</fullName>
        <ecNumber evidence="11">1.11.1.5</ecNumber>
    </submittedName>
</protein>
<dbReference type="PIRSF" id="PIRSF000294">
    <property type="entry name" value="Cytochrome-c_peroxidase"/>
    <property type="match status" value="1"/>
</dbReference>
<dbReference type="EMBL" id="CP002542">
    <property type="protein sequence ID" value="AEA44800.1"/>
    <property type="molecule type" value="Genomic_DNA"/>
</dbReference>
<evidence type="ECO:0000256" key="6">
    <source>
        <dbReference type="ARBA" id="ARBA00023002"/>
    </source>
</evidence>
<keyword evidence="3 9" id="KW-0479">Metal-binding</keyword>